<dbReference type="EMBL" id="LVXG01000009">
    <property type="protein sequence ID" value="OQP52063.1"/>
    <property type="molecule type" value="Genomic_DNA"/>
</dbReference>
<sequence length="65" mass="7375">MTVFIVQNKLIFYFGSANRQFNKWYSRALTVKGSGNGTTIGMTEGQLIVALIISVYYILMDVMFI</sequence>
<keyword evidence="1" id="KW-1133">Transmembrane helix</keyword>
<dbReference type="AlphaFoldDB" id="A0A1V9F101"/>
<evidence type="ECO:0000313" key="2">
    <source>
        <dbReference type="EMBL" id="OQP52063.1"/>
    </source>
</evidence>
<protein>
    <submittedName>
        <fullName evidence="2">Uncharacterized protein</fullName>
    </submittedName>
</protein>
<keyword evidence="1" id="KW-0812">Transmembrane</keyword>
<accession>A0A1V9F101</accession>
<evidence type="ECO:0000256" key="1">
    <source>
        <dbReference type="SAM" id="Phobius"/>
    </source>
</evidence>
<dbReference type="Proteomes" id="UP000192610">
    <property type="component" value="Unassembled WGS sequence"/>
</dbReference>
<reference evidence="3" key="1">
    <citation type="submission" date="2016-04" db="EMBL/GenBank/DDBJ databases">
        <authorList>
            <person name="Chen L."/>
            <person name="Zhuang W."/>
            <person name="Wang G."/>
        </authorList>
    </citation>
    <scope>NUCLEOTIDE SEQUENCE [LARGE SCALE GENOMIC DNA]</scope>
    <source>
        <strain evidence="3">17621</strain>
    </source>
</reference>
<proteinExistence type="predicted"/>
<feature type="transmembrane region" description="Helical" evidence="1">
    <location>
        <begin position="45"/>
        <end position="64"/>
    </location>
</feature>
<keyword evidence="1" id="KW-0472">Membrane</keyword>
<keyword evidence="3" id="KW-1185">Reference proteome</keyword>
<comment type="caution">
    <text evidence="2">The sequence shown here is derived from an EMBL/GenBank/DDBJ whole genome shotgun (WGS) entry which is preliminary data.</text>
</comment>
<name>A0A1V9F101_9BACT</name>
<gene>
    <name evidence="2" type="ORF">A4H97_25970</name>
</gene>
<organism evidence="2 3">
    <name type="scientific">Niastella yeongjuensis</name>
    <dbReference type="NCBI Taxonomy" id="354355"/>
    <lineage>
        <taxon>Bacteria</taxon>
        <taxon>Pseudomonadati</taxon>
        <taxon>Bacteroidota</taxon>
        <taxon>Chitinophagia</taxon>
        <taxon>Chitinophagales</taxon>
        <taxon>Chitinophagaceae</taxon>
        <taxon>Niastella</taxon>
    </lineage>
</organism>
<evidence type="ECO:0000313" key="3">
    <source>
        <dbReference type="Proteomes" id="UP000192610"/>
    </source>
</evidence>